<feature type="transmembrane region" description="Helical" evidence="1">
    <location>
        <begin position="224"/>
        <end position="243"/>
    </location>
</feature>
<reference evidence="3" key="1">
    <citation type="submission" date="2016-06" db="EMBL/GenBank/DDBJ databases">
        <authorList>
            <person name="Petersen J."/>
            <person name="Sayavedra L."/>
        </authorList>
    </citation>
    <scope>NUCLEOTIDE SEQUENCE [LARGE SCALE GENOMIC DNA]</scope>
    <source>
        <strain evidence="3">BazSymA</strain>
    </source>
</reference>
<sequence>MENYELCKSLNIMINLIKDKSKMPAFLRSGFRVLFFAAGIGSLLLMLTWLLFFTQQISVEFNTHYWHAHEMIFGYAMAVIVGFLLTATQNWTKLKTTNGYPLLFLGIAWLVARVLSVMGGDYIFYQLTADLAFLIFSLLLITLPIVKAKNWKNLPIIFKLLTFVIANILFYIGALGYLENGQYLGIYIAFYTVVALILMMIRRLIPFFIENAVSANIELKNSKFLDLSSLILFIVFVIDTVFFETQITQISALFLFVIHSIRMLYWYDNGIWRKPLLWGLYVAYGMINFAFLLIVIDYFIALPQNTATHSFAIAIGLITLSMMSRVSLGHTGRNVFSPPKSLGVIFSMLVAVFIFRVIAILFWSEYYPQFIVISQLLWIVAFGLFVLMYAKMFFQKRVDGSFG</sequence>
<feature type="transmembrane region" description="Helical" evidence="1">
    <location>
        <begin position="279"/>
        <end position="300"/>
    </location>
</feature>
<keyword evidence="1" id="KW-0812">Transmembrane</keyword>
<dbReference type="Pfam" id="PF05940">
    <property type="entry name" value="NnrS"/>
    <property type="match status" value="1"/>
</dbReference>
<gene>
    <name evidence="2" type="ORF">BAZSYMA_ACONTIG74634_0</name>
</gene>
<dbReference type="EMBL" id="CDSC02000214">
    <property type="protein sequence ID" value="SEH79803.1"/>
    <property type="molecule type" value="Genomic_DNA"/>
</dbReference>
<feature type="transmembrane region" description="Helical" evidence="1">
    <location>
        <begin position="184"/>
        <end position="204"/>
    </location>
</feature>
<feature type="transmembrane region" description="Helical" evidence="1">
    <location>
        <begin position="249"/>
        <end position="267"/>
    </location>
</feature>
<feature type="transmembrane region" description="Helical" evidence="1">
    <location>
        <begin position="100"/>
        <end position="118"/>
    </location>
</feature>
<evidence type="ECO:0000313" key="2">
    <source>
        <dbReference type="EMBL" id="SEH79803.1"/>
    </source>
</evidence>
<feature type="transmembrane region" description="Helical" evidence="1">
    <location>
        <begin position="158"/>
        <end position="178"/>
    </location>
</feature>
<accession>A0A1H6KV55</accession>
<organism evidence="2 3">
    <name type="scientific">Bathymodiolus azoricus thioautotrophic gill symbiont</name>
    <dbReference type="NCBI Taxonomy" id="235205"/>
    <lineage>
        <taxon>Bacteria</taxon>
        <taxon>Pseudomonadati</taxon>
        <taxon>Pseudomonadota</taxon>
        <taxon>Gammaproteobacteria</taxon>
        <taxon>sulfur-oxidizing symbionts</taxon>
    </lineage>
</organism>
<feature type="transmembrane region" description="Helical" evidence="1">
    <location>
        <begin position="370"/>
        <end position="390"/>
    </location>
</feature>
<feature type="transmembrane region" description="Helical" evidence="1">
    <location>
        <begin position="124"/>
        <end position="146"/>
    </location>
</feature>
<dbReference type="Proteomes" id="UP000198988">
    <property type="component" value="Unassembled WGS sequence"/>
</dbReference>
<feature type="transmembrane region" description="Helical" evidence="1">
    <location>
        <begin position="72"/>
        <end position="88"/>
    </location>
</feature>
<proteinExistence type="predicted"/>
<protein>
    <submittedName>
        <fullName evidence="2">NnrS family protein</fullName>
    </submittedName>
</protein>
<feature type="transmembrane region" description="Helical" evidence="1">
    <location>
        <begin position="30"/>
        <end position="52"/>
    </location>
</feature>
<feature type="transmembrane region" description="Helical" evidence="1">
    <location>
        <begin position="306"/>
        <end position="323"/>
    </location>
</feature>
<evidence type="ECO:0000313" key="3">
    <source>
        <dbReference type="Proteomes" id="UP000198988"/>
    </source>
</evidence>
<name>A0A1H6KV55_9GAMM</name>
<dbReference type="InterPro" id="IPR010266">
    <property type="entry name" value="NnrS"/>
</dbReference>
<dbReference type="AlphaFoldDB" id="A0A1H6KV55"/>
<keyword evidence="1" id="KW-0472">Membrane</keyword>
<evidence type="ECO:0000256" key="1">
    <source>
        <dbReference type="SAM" id="Phobius"/>
    </source>
</evidence>
<keyword evidence="1" id="KW-1133">Transmembrane helix</keyword>
<feature type="transmembrane region" description="Helical" evidence="1">
    <location>
        <begin position="344"/>
        <end position="364"/>
    </location>
</feature>